<proteinExistence type="predicted"/>
<sequence length="258" mass="27986">MCRPGLDTKDDPFDPQARTPPPRPRRPTLELSPDTRHIIDRATGWPPRSPSAPSLGPHRPHPVVNHAALAALTRSHDEVRGNSGVLDPEVAHLFGTDAWLHIGNTDRNRRLMREQRRAAKRAAQGLTTPSPVFSVRSASAPASPGPGESHAPIRSWFSVASSSSGDHDDHDDEPPLPRPLPRPRPGLSVHRGRQPGLVLSRVDGPPGAVRHLALPAIGSPFNVRLPALARGRTPSPELRQLSPTRPRRQGVQLGDFST</sequence>
<dbReference type="Proteomes" id="UP000053890">
    <property type="component" value="Unassembled WGS sequence"/>
</dbReference>
<name>A0A194SAQ3_RHOGW</name>
<evidence type="ECO:0000313" key="3">
    <source>
        <dbReference type="Proteomes" id="UP000053890"/>
    </source>
</evidence>
<feature type="region of interest" description="Disordered" evidence="1">
    <location>
        <begin position="229"/>
        <end position="258"/>
    </location>
</feature>
<dbReference type="GeneID" id="28974395"/>
<feature type="compositionally biased region" description="Basic and acidic residues" evidence="1">
    <location>
        <begin position="1"/>
        <end position="12"/>
    </location>
</feature>
<organism evidence="2 3">
    <name type="scientific">Rhodotorula graminis (strain WP1)</name>
    <dbReference type="NCBI Taxonomy" id="578459"/>
    <lineage>
        <taxon>Eukaryota</taxon>
        <taxon>Fungi</taxon>
        <taxon>Dikarya</taxon>
        <taxon>Basidiomycota</taxon>
        <taxon>Pucciniomycotina</taxon>
        <taxon>Microbotryomycetes</taxon>
        <taxon>Sporidiobolales</taxon>
        <taxon>Sporidiobolaceae</taxon>
        <taxon>Rhodotorula</taxon>
    </lineage>
</organism>
<gene>
    <name evidence="2" type="ORF">RHOBADRAFT_41801</name>
</gene>
<accession>A0A194SAQ3</accession>
<feature type="region of interest" description="Disordered" evidence="1">
    <location>
        <begin position="1"/>
        <end position="60"/>
    </location>
</feature>
<dbReference type="AlphaFoldDB" id="A0A194SAQ3"/>
<evidence type="ECO:0000256" key="1">
    <source>
        <dbReference type="SAM" id="MobiDB-lite"/>
    </source>
</evidence>
<reference evidence="2 3" key="1">
    <citation type="journal article" date="2015" name="Front. Microbiol.">
        <title>Genome sequence of the plant growth promoting endophytic yeast Rhodotorula graminis WP1.</title>
        <authorList>
            <person name="Firrincieli A."/>
            <person name="Otillar R."/>
            <person name="Salamov A."/>
            <person name="Schmutz J."/>
            <person name="Khan Z."/>
            <person name="Redman R.S."/>
            <person name="Fleck N.D."/>
            <person name="Lindquist E."/>
            <person name="Grigoriev I.V."/>
            <person name="Doty S.L."/>
        </authorList>
    </citation>
    <scope>NUCLEOTIDE SEQUENCE [LARGE SCALE GENOMIC DNA]</scope>
    <source>
        <strain evidence="2 3">WP1</strain>
    </source>
</reference>
<feature type="region of interest" description="Disordered" evidence="1">
    <location>
        <begin position="113"/>
        <end position="203"/>
    </location>
</feature>
<dbReference type="RefSeq" id="XP_018273852.1">
    <property type="nucleotide sequence ID" value="XM_018413947.1"/>
</dbReference>
<protein>
    <submittedName>
        <fullName evidence="2">Uncharacterized protein</fullName>
    </submittedName>
</protein>
<keyword evidence="3" id="KW-1185">Reference proteome</keyword>
<dbReference type="EMBL" id="KQ474074">
    <property type="protein sequence ID" value="KPV77803.1"/>
    <property type="molecule type" value="Genomic_DNA"/>
</dbReference>
<evidence type="ECO:0000313" key="2">
    <source>
        <dbReference type="EMBL" id="KPV77803.1"/>
    </source>
</evidence>